<keyword evidence="3" id="KW-1185">Reference proteome</keyword>
<feature type="compositionally biased region" description="Basic and acidic residues" evidence="1">
    <location>
        <begin position="179"/>
        <end position="188"/>
    </location>
</feature>
<feature type="compositionally biased region" description="Polar residues" evidence="1">
    <location>
        <begin position="220"/>
        <end position="243"/>
    </location>
</feature>
<feature type="region of interest" description="Disordered" evidence="1">
    <location>
        <begin position="29"/>
        <end position="53"/>
    </location>
</feature>
<dbReference type="Proteomes" id="UP000762676">
    <property type="component" value="Unassembled WGS sequence"/>
</dbReference>
<comment type="caution">
    <text evidence="2">The sequence shown here is derived from an EMBL/GenBank/DDBJ whole genome shotgun (WGS) entry which is preliminary data.</text>
</comment>
<organism evidence="2 3">
    <name type="scientific">Elysia marginata</name>
    <dbReference type="NCBI Taxonomy" id="1093978"/>
    <lineage>
        <taxon>Eukaryota</taxon>
        <taxon>Metazoa</taxon>
        <taxon>Spiralia</taxon>
        <taxon>Lophotrochozoa</taxon>
        <taxon>Mollusca</taxon>
        <taxon>Gastropoda</taxon>
        <taxon>Heterobranchia</taxon>
        <taxon>Euthyneura</taxon>
        <taxon>Panpulmonata</taxon>
        <taxon>Sacoglossa</taxon>
        <taxon>Placobranchoidea</taxon>
        <taxon>Plakobranchidae</taxon>
        <taxon>Elysia</taxon>
    </lineage>
</organism>
<name>A0AAV4GG17_9GAST</name>
<reference evidence="2 3" key="1">
    <citation type="journal article" date="2021" name="Elife">
        <title>Chloroplast acquisition without the gene transfer in kleptoplastic sea slugs, Plakobranchus ocellatus.</title>
        <authorList>
            <person name="Maeda T."/>
            <person name="Takahashi S."/>
            <person name="Yoshida T."/>
            <person name="Shimamura S."/>
            <person name="Takaki Y."/>
            <person name="Nagai Y."/>
            <person name="Toyoda A."/>
            <person name="Suzuki Y."/>
            <person name="Arimoto A."/>
            <person name="Ishii H."/>
            <person name="Satoh N."/>
            <person name="Nishiyama T."/>
            <person name="Hasebe M."/>
            <person name="Maruyama T."/>
            <person name="Minagawa J."/>
            <person name="Obokata J."/>
            <person name="Shigenobu S."/>
        </authorList>
    </citation>
    <scope>NUCLEOTIDE SEQUENCE [LARGE SCALE GENOMIC DNA]</scope>
</reference>
<evidence type="ECO:0000313" key="3">
    <source>
        <dbReference type="Proteomes" id="UP000762676"/>
    </source>
</evidence>
<accession>A0AAV4GG17</accession>
<evidence type="ECO:0000256" key="1">
    <source>
        <dbReference type="SAM" id="MobiDB-lite"/>
    </source>
</evidence>
<evidence type="ECO:0000313" key="2">
    <source>
        <dbReference type="EMBL" id="GFR84362.1"/>
    </source>
</evidence>
<dbReference type="AlphaFoldDB" id="A0AAV4GG17"/>
<sequence>MSSQSEAGIPLGRLFGQSEVGIPLARITLGKRGESLAPQTAAPDDSDGERVSPISEEIEEAISSDDERGKLDSGVKPLKLFKPGETLVLEFQPLPSKSKSKTNLSAPRKKDSEPVSLYSSKHEASKKSSIQVSSTKAHAMKTFEHSGATKASRPISANRKSSESKADSTAEANAVMKALQEENKKAELFSKVSSSRPLPQPKGPASKSPSTPEVKVPSPVKSSAQPEQTRASSGGVAGSQSMNALDDEDSINHAIERVLKMNSK</sequence>
<protein>
    <submittedName>
        <fullName evidence="2">Uncharacterized protein</fullName>
    </submittedName>
</protein>
<gene>
    <name evidence="2" type="ORF">ElyMa_004148700</name>
</gene>
<feature type="compositionally biased region" description="Polar residues" evidence="1">
    <location>
        <begin position="127"/>
        <end position="136"/>
    </location>
</feature>
<dbReference type="EMBL" id="BMAT01008402">
    <property type="protein sequence ID" value="GFR84362.1"/>
    <property type="molecule type" value="Genomic_DNA"/>
</dbReference>
<feature type="compositionally biased region" description="Polar residues" evidence="1">
    <location>
        <begin position="95"/>
        <end position="105"/>
    </location>
</feature>
<proteinExistence type="predicted"/>
<feature type="region of interest" description="Disordered" evidence="1">
    <location>
        <begin position="91"/>
        <end position="251"/>
    </location>
</feature>